<protein>
    <submittedName>
        <fullName evidence="2">CHAT domain-containing protein</fullName>
    </submittedName>
</protein>
<accession>A0AAD7DAS2</accession>
<organism evidence="2 3">
    <name type="scientific">Mycena rosella</name>
    <name type="common">Pink bonnet</name>
    <name type="synonym">Agaricus rosellus</name>
    <dbReference type="NCBI Taxonomy" id="1033263"/>
    <lineage>
        <taxon>Eukaryota</taxon>
        <taxon>Fungi</taxon>
        <taxon>Dikarya</taxon>
        <taxon>Basidiomycota</taxon>
        <taxon>Agaricomycotina</taxon>
        <taxon>Agaricomycetes</taxon>
        <taxon>Agaricomycetidae</taxon>
        <taxon>Agaricales</taxon>
        <taxon>Marasmiineae</taxon>
        <taxon>Mycenaceae</taxon>
        <taxon>Mycena</taxon>
    </lineage>
</organism>
<dbReference type="SUPFAM" id="SSF81901">
    <property type="entry name" value="HCP-like"/>
    <property type="match status" value="1"/>
</dbReference>
<dbReference type="InterPro" id="IPR011990">
    <property type="entry name" value="TPR-like_helical_dom_sf"/>
</dbReference>
<dbReference type="PANTHER" id="PTHR19959">
    <property type="entry name" value="KINESIN LIGHT CHAIN"/>
    <property type="match status" value="1"/>
</dbReference>
<dbReference type="Gene3D" id="1.25.40.10">
    <property type="entry name" value="Tetratricopeptide repeat domain"/>
    <property type="match status" value="2"/>
</dbReference>
<feature type="domain" description="CHAT" evidence="1">
    <location>
        <begin position="747"/>
        <end position="1015"/>
    </location>
</feature>
<dbReference type="EMBL" id="JARKIE010000111">
    <property type="protein sequence ID" value="KAJ7683075.1"/>
    <property type="molecule type" value="Genomic_DNA"/>
</dbReference>
<evidence type="ECO:0000313" key="3">
    <source>
        <dbReference type="Proteomes" id="UP001221757"/>
    </source>
</evidence>
<proteinExistence type="predicted"/>
<gene>
    <name evidence="2" type="ORF">B0H17DRAFT_986049</name>
</gene>
<reference evidence="2" key="1">
    <citation type="submission" date="2023-03" db="EMBL/GenBank/DDBJ databases">
        <title>Massive genome expansion in bonnet fungi (Mycena s.s.) driven by repeated elements and novel gene families across ecological guilds.</title>
        <authorList>
            <consortium name="Lawrence Berkeley National Laboratory"/>
            <person name="Harder C.B."/>
            <person name="Miyauchi S."/>
            <person name="Viragh M."/>
            <person name="Kuo A."/>
            <person name="Thoen E."/>
            <person name="Andreopoulos B."/>
            <person name="Lu D."/>
            <person name="Skrede I."/>
            <person name="Drula E."/>
            <person name="Henrissat B."/>
            <person name="Morin E."/>
            <person name="Kohler A."/>
            <person name="Barry K."/>
            <person name="LaButti K."/>
            <person name="Morin E."/>
            <person name="Salamov A."/>
            <person name="Lipzen A."/>
            <person name="Mereny Z."/>
            <person name="Hegedus B."/>
            <person name="Baldrian P."/>
            <person name="Stursova M."/>
            <person name="Weitz H."/>
            <person name="Taylor A."/>
            <person name="Grigoriev I.V."/>
            <person name="Nagy L.G."/>
            <person name="Martin F."/>
            <person name="Kauserud H."/>
        </authorList>
    </citation>
    <scope>NUCLEOTIDE SEQUENCE</scope>
    <source>
        <strain evidence="2">CBHHK067</strain>
    </source>
</reference>
<keyword evidence="3" id="KW-1185">Reference proteome</keyword>
<name>A0AAD7DAS2_MYCRO</name>
<comment type="caution">
    <text evidence="2">The sequence shown here is derived from an EMBL/GenBank/DDBJ whole genome shotgun (WGS) entry which is preliminary data.</text>
</comment>
<evidence type="ECO:0000259" key="1">
    <source>
        <dbReference type="Pfam" id="PF12770"/>
    </source>
</evidence>
<dbReference type="InterPro" id="IPR024983">
    <property type="entry name" value="CHAT_dom"/>
</dbReference>
<sequence>MNHLIHRVHISVEKSVDESRSDNETGFVVSSSVSGTMEIQELQNRVEETSLEDPQLPRYIGRLGTALLKQYREGGDLANLEAAVKNLQHTVDLTPEGHSDRARYLHDLGVALTDRYRCLGEPNDVEVAVKNLQEALDLTSKGHQHRAQHLQSLAASLNTRFRCKGDFNDVQAALQANQEAVDITPKGHPDRARHLLSLAASFTERYRRLGDVNDLHSAVQADQEAVNITPRGDPNRAMYLGSLAISFWHQYRRMGKMRDLQLAMQANQDAIEITPKGHPERAGRVLSRAFLYKERYQRLGDPNDLQVAFHADQTVVDLTPNGHPERALRLQSLAVSFKDQYRRLGDINDLQAGLRADQEAVSLTPKGHPQRAYCLQSLAVSFKDLYQRIGDLNNLQAAFQADREAVDIIPKDDPERAGLLHSLAVSLTERYRRLGDINDLEAALQVDEEAVGLTPEGQPERSYRLQNLAVAFFDKYRKLGRPENLQASHEHYAKSFESSTSTPERSWKAALDWASISNEFKSSNCIIAYSKAFHLLAEILWIGNDIDVRHEAIHRFDIGTVSSAAVKACIDFGELSSAVEIMEQGLGITFQQMLQLRTDLDGIHPDQAHRLQVLSSQLYSGTSLDPKAIATERQELLETIRQQPGLEYFLLPKPYKVLRNTAKGGPVILLNSHHHHCDGLIISGPNSDPVHVPLPGVTLDGLKSQQEALKRLLSNCNVRTREASDSSRLFGCRELFGSKTREDCFKELLAWIYEYVVTPVYKVLESLGIHNGRLWWLLTGAFSGLPLHASPPTNQFIHSYTATLGSLLDANIKEPCSPPTLGIVGVTHTGGRSNFLPGIAQEVKNILSVVNKSHVQCLEGQQATVDAVKLRLQDCSWIHLACHGVQDLIEPAKSHLLLYEGSLELKIILQMNLSNAEFVFLAACQTAMGDSKLVNESFHLGGGFIAAGFRGAIATMWSMKDSDGPLVAESVYSHLFREGRQPQATDAAEALQLAVEELKAKKVPFERWIPFIHMGI</sequence>
<dbReference type="Proteomes" id="UP001221757">
    <property type="component" value="Unassembled WGS sequence"/>
</dbReference>
<dbReference type="Pfam" id="PF12770">
    <property type="entry name" value="CHAT"/>
    <property type="match status" value="1"/>
</dbReference>
<dbReference type="PANTHER" id="PTHR19959:SF119">
    <property type="entry name" value="FUNGAL LIPASE-LIKE DOMAIN-CONTAINING PROTEIN"/>
    <property type="match status" value="1"/>
</dbReference>
<dbReference type="AlphaFoldDB" id="A0AAD7DAS2"/>
<evidence type="ECO:0000313" key="2">
    <source>
        <dbReference type="EMBL" id="KAJ7683075.1"/>
    </source>
</evidence>